<protein>
    <submittedName>
        <fullName evidence="1">Uncharacterized protein</fullName>
    </submittedName>
</protein>
<evidence type="ECO:0000313" key="1">
    <source>
        <dbReference type="EMBL" id="KAI0051179.1"/>
    </source>
</evidence>
<accession>A0ACB8S4G4</accession>
<gene>
    <name evidence="1" type="ORF">FA95DRAFT_1554750</name>
</gene>
<reference evidence="1" key="1">
    <citation type="submission" date="2021-02" db="EMBL/GenBank/DDBJ databases">
        <authorList>
            <consortium name="DOE Joint Genome Institute"/>
            <person name="Ahrendt S."/>
            <person name="Looney B.P."/>
            <person name="Miyauchi S."/>
            <person name="Morin E."/>
            <person name="Drula E."/>
            <person name="Courty P.E."/>
            <person name="Chicoki N."/>
            <person name="Fauchery L."/>
            <person name="Kohler A."/>
            <person name="Kuo A."/>
            <person name="Labutti K."/>
            <person name="Pangilinan J."/>
            <person name="Lipzen A."/>
            <person name="Riley R."/>
            <person name="Andreopoulos W."/>
            <person name="He G."/>
            <person name="Johnson J."/>
            <person name="Barry K.W."/>
            <person name="Grigoriev I.V."/>
            <person name="Nagy L."/>
            <person name="Hibbett D."/>
            <person name="Henrissat B."/>
            <person name="Matheny P.B."/>
            <person name="Labbe J."/>
            <person name="Martin F."/>
        </authorList>
    </citation>
    <scope>NUCLEOTIDE SEQUENCE</scope>
    <source>
        <strain evidence="1">FP105234-sp</strain>
    </source>
</reference>
<feature type="non-terminal residue" evidence="1">
    <location>
        <position position="1"/>
    </location>
</feature>
<sequence length="128" mass="12606">PVGRPSWTIWVGRPSGGKTTRVGTPIGGKTIRVGRPIGGKTGSCVIGRTAEAVGTAEATLVVVSGMNTMNIIGLATAHMVSTIGGNTGNRLAPRIVGTPSGGKTNGVVAEAVGTAEAICATGLSKALN</sequence>
<evidence type="ECO:0000313" key="2">
    <source>
        <dbReference type="Proteomes" id="UP000814033"/>
    </source>
</evidence>
<proteinExistence type="predicted"/>
<comment type="caution">
    <text evidence="1">The sequence shown here is derived from an EMBL/GenBank/DDBJ whole genome shotgun (WGS) entry which is preliminary data.</text>
</comment>
<organism evidence="1 2">
    <name type="scientific">Auriscalpium vulgare</name>
    <dbReference type="NCBI Taxonomy" id="40419"/>
    <lineage>
        <taxon>Eukaryota</taxon>
        <taxon>Fungi</taxon>
        <taxon>Dikarya</taxon>
        <taxon>Basidiomycota</taxon>
        <taxon>Agaricomycotina</taxon>
        <taxon>Agaricomycetes</taxon>
        <taxon>Russulales</taxon>
        <taxon>Auriscalpiaceae</taxon>
        <taxon>Auriscalpium</taxon>
    </lineage>
</organism>
<name>A0ACB8S4G4_9AGAM</name>
<keyword evidence="2" id="KW-1185">Reference proteome</keyword>
<reference evidence="1" key="2">
    <citation type="journal article" date="2022" name="New Phytol.">
        <title>Evolutionary transition to the ectomycorrhizal habit in the genomes of a hyperdiverse lineage of mushroom-forming fungi.</title>
        <authorList>
            <person name="Looney B."/>
            <person name="Miyauchi S."/>
            <person name="Morin E."/>
            <person name="Drula E."/>
            <person name="Courty P.E."/>
            <person name="Kohler A."/>
            <person name="Kuo A."/>
            <person name="LaButti K."/>
            <person name="Pangilinan J."/>
            <person name="Lipzen A."/>
            <person name="Riley R."/>
            <person name="Andreopoulos W."/>
            <person name="He G."/>
            <person name="Johnson J."/>
            <person name="Nolan M."/>
            <person name="Tritt A."/>
            <person name="Barry K.W."/>
            <person name="Grigoriev I.V."/>
            <person name="Nagy L.G."/>
            <person name="Hibbett D."/>
            <person name="Henrissat B."/>
            <person name="Matheny P.B."/>
            <person name="Labbe J."/>
            <person name="Martin F.M."/>
        </authorList>
    </citation>
    <scope>NUCLEOTIDE SEQUENCE</scope>
    <source>
        <strain evidence="1">FP105234-sp</strain>
    </source>
</reference>
<dbReference type="EMBL" id="MU275854">
    <property type="protein sequence ID" value="KAI0051179.1"/>
    <property type="molecule type" value="Genomic_DNA"/>
</dbReference>
<dbReference type="Proteomes" id="UP000814033">
    <property type="component" value="Unassembled WGS sequence"/>
</dbReference>